<accession>A0A4Z2IHD1</accession>
<feature type="compositionally biased region" description="Basic and acidic residues" evidence="1">
    <location>
        <begin position="48"/>
        <end position="58"/>
    </location>
</feature>
<feature type="compositionally biased region" description="Low complexity" evidence="1">
    <location>
        <begin position="16"/>
        <end position="27"/>
    </location>
</feature>
<proteinExistence type="predicted"/>
<dbReference type="AlphaFoldDB" id="A0A4Z2IHD1"/>
<sequence length="110" mass="12134">MTGRGGRIGAQHQQLSSGRRPGSRTTRLATSRMQPDTGSSPRRQRARFAHEKELRDEAGGNGAQGGEAQQQAPESLRLTRVLHPLVLRQRHLSLLLQGLHVDRVRQTTGV</sequence>
<name>A0A4Z2IHD1_9TELE</name>
<reference evidence="2 3" key="1">
    <citation type="submission" date="2019-03" db="EMBL/GenBank/DDBJ databases">
        <title>First draft genome of Liparis tanakae, snailfish: a comprehensive survey of snailfish specific genes.</title>
        <authorList>
            <person name="Kim W."/>
            <person name="Song I."/>
            <person name="Jeong J.-H."/>
            <person name="Kim D."/>
            <person name="Kim S."/>
            <person name="Ryu S."/>
            <person name="Song J.Y."/>
            <person name="Lee S.K."/>
        </authorList>
    </citation>
    <scope>NUCLEOTIDE SEQUENCE [LARGE SCALE GENOMIC DNA]</scope>
    <source>
        <tissue evidence="2">Muscle</tissue>
    </source>
</reference>
<keyword evidence="3" id="KW-1185">Reference proteome</keyword>
<dbReference type="EMBL" id="SRLO01000087">
    <property type="protein sequence ID" value="TNN77095.1"/>
    <property type="molecule type" value="Genomic_DNA"/>
</dbReference>
<comment type="caution">
    <text evidence="2">The sequence shown here is derived from an EMBL/GenBank/DDBJ whole genome shotgun (WGS) entry which is preliminary data.</text>
</comment>
<dbReference type="Proteomes" id="UP000314294">
    <property type="component" value="Unassembled WGS sequence"/>
</dbReference>
<evidence type="ECO:0000313" key="3">
    <source>
        <dbReference type="Proteomes" id="UP000314294"/>
    </source>
</evidence>
<evidence type="ECO:0000256" key="1">
    <source>
        <dbReference type="SAM" id="MobiDB-lite"/>
    </source>
</evidence>
<feature type="compositionally biased region" description="Polar residues" evidence="1">
    <location>
        <begin position="28"/>
        <end position="41"/>
    </location>
</feature>
<feature type="region of interest" description="Disordered" evidence="1">
    <location>
        <begin position="1"/>
        <end position="75"/>
    </location>
</feature>
<evidence type="ECO:0000313" key="2">
    <source>
        <dbReference type="EMBL" id="TNN77095.1"/>
    </source>
</evidence>
<gene>
    <name evidence="2" type="ORF">EYF80_012733</name>
</gene>
<organism evidence="2 3">
    <name type="scientific">Liparis tanakae</name>
    <name type="common">Tanaka's snailfish</name>
    <dbReference type="NCBI Taxonomy" id="230148"/>
    <lineage>
        <taxon>Eukaryota</taxon>
        <taxon>Metazoa</taxon>
        <taxon>Chordata</taxon>
        <taxon>Craniata</taxon>
        <taxon>Vertebrata</taxon>
        <taxon>Euteleostomi</taxon>
        <taxon>Actinopterygii</taxon>
        <taxon>Neopterygii</taxon>
        <taxon>Teleostei</taxon>
        <taxon>Neoteleostei</taxon>
        <taxon>Acanthomorphata</taxon>
        <taxon>Eupercaria</taxon>
        <taxon>Perciformes</taxon>
        <taxon>Cottioidei</taxon>
        <taxon>Cottales</taxon>
        <taxon>Liparidae</taxon>
        <taxon>Liparis</taxon>
    </lineage>
</organism>
<protein>
    <submittedName>
        <fullName evidence="2">Uncharacterized protein</fullName>
    </submittedName>
</protein>